<proteinExistence type="predicted"/>
<name>A0A0T9LQ61_YERIN</name>
<sequence>MNLTEPLSFHSGKLPLLISIPHAGTQLTPVVEAGLTDAARPLSDTDWHIPRLYDFARNMGASLLIGNYSRLVVDLNRPEDDQPLYTTATTGLFPETLFDGRACFISGKTPSPQERQSYLSYIWRPYHQQLQSELDRLKAQFGYALLLDAHSIASVIPRLFEGQLPDLNFGTNSGVSCDPSLSDQLIECCQHQSTFSHILNGRFKGGHITRSYGLPQNQQHAVQLELSQLNYMSETEPYHYLPERAVHLQQLLEQLIHTMLSWGEQRYQR</sequence>
<dbReference type="EMBL" id="CPZJ01000002">
    <property type="protein sequence ID" value="CNF14121.1"/>
    <property type="molecule type" value="Genomic_DNA"/>
</dbReference>
<protein>
    <submittedName>
        <fullName evidence="1">Putative N-formylglutamate amidohydrolase</fullName>
    </submittedName>
</protein>
<dbReference type="InterPro" id="IPR010247">
    <property type="entry name" value="HutG_amidohyd"/>
</dbReference>
<dbReference type="InterPro" id="IPR007709">
    <property type="entry name" value="N-FG_amidohydro"/>
</dbReference>
<dbReference type="Gene3D" id="3.40.630.40">
    <property type="entry name" value="Zn-dependent exopeptidases"/>
    <property type="match status" value="1"/>
</dbReference>
<dbReference type="Proteomes" id="UP000038750">
    <property type="component" value="Unassembled WGS sequence"/>
</dbReference>
<dbReference type="RefSeq" id="WP_050072671.1">
    <property type="nucleotide sequence ID" value="NZ_CPZJ01000002.1"/>
</dbReference>
<organism evidence="1 2">
    <name type="scientific">Yersinia intermedia</name>
    <dbReference type="NCBI Taxonomy" id="631"/>
    <lineage>
        <taxon>Bacteria</taxon>
        <taxon>Pseudomonadati</taxon>
        <taxon>Pseudomonadota</taxon>
        <taxon>Gammaproteobacteria</taxon>
        <taxon>Enterobacterales</taxon>
        <taxon>Yersiniaceae</taxon>
        <taxon>Yersinia</taxon>
    </lineage>
</organism>
<evidence type="ECO:0000313" key="2">
    <source>
        <dbReference type="Proteomes" id="UP000038750"/>
    </source>
</evidence>
<dbReference type="SUPFAM" id="SSF53187">
    <property type="entry name" value="Zn-dependent exopeptidases"/>
    <property type="match status" value="1"/>
</dbReference>
<dbReference type="GO" id="GO:0016787">
    <property type="term" value="F:hydrolase activity"/>
    <property type="evidence" value="ECO:0007669"/>
    <property type="project" value="UniProtKB-KW"/>
</dbReference>
<dbReference type="NCBIfam" id="TIGR02017">
    <property type="entry name" value="hutG_amidohyd"/>
    <property type="match status" value="1"/>
</dbReference>
<accession>A0A0T9LQ61</accession>
<dbReference type="OrthoDB" id="8716700at2"/>
<dbReference type="Pfam" id="PF05013">
    <property type="entry name" value="FGase"/>
    <property type="match status" value="1"/>
</dbReference>
<dbReference type="STRING" id="631.CH53_3739"/>
<keyword evidence="1" id="KW-0378">Hydrolase</keyword>
<dbReference type="AlphaFoldDB" id="A0A0T9LQ61"/>
<evidence type="ECO:0000313" key="1">
    <source>
        <dbReference type="EMBL" id="CNF14121.1"/>
    </source>
</evidence>
<reference evidence="1 2" key="1">
    <citation type="submission" date="2015-03" db="EMBL/GenBank/DDBJ databases">
        <authorList>
            <person name="Murphy D."/>
        </authorList>
    </citation>
    <scope>NUCLEOTIDE SEQUENCE [LARGE SCALE GENOMIC DNA]</scope>
    <source>
        <strain evidence="1 2">BR165/97</strain>
    </source>
</reference>
<gene>
    <name evidence="1" type="primary">hutG</name>
    <name evidence="1" type="ORF">ERS008530_00499</name>
</gene>
<dbReference type="eggNOG" id="COG3741">
    <property type="taxonomic scope" value="Bacteria"/>
</dbReference>